<accession>A0A1A0PLC9</accession>
<dbReference type="AlphaFoldDB" id="A0A1A0PLC9"/>
<sequence>MSVKVIRCDRCRRRYRNTAGWNADLIAGLIVGYLCPDCQAPQEDLEAELNLITGASVGYAITPEPTVSFVEQLVRSLIQSYPTPEVMRDRADRLESARGDAQATDMVRLMRSVADDMETGDLWEDANV</sequence>
<evidence type="ECO:0000313" key="1">
    <source>
        <dbReference type="EMBL" id="OBF15032.1"/>
    </source>
</evidence>
<dbReference type="Proteomes" id="UP000093779">
    <property type="component" value="Unassembled WGS sequence"/>
</dbReference>
<proteinExistence type="predicted"/>
<dbReference type="EMBL" id="LZHX01000083">
    <property type="protein sequence ID" value="OBF15032.1"/>
    <property type="molecule type" value="Genomic_DNA"/>
</dbReference>
<protein>
    <submittedName>
        <fullName evidence="1">Uncharacterized protein</fullName>
    </submittedName>
</protein>
<evidence type="ECO:0000313" key="2">
    <source>
        <dbReference type="Proteomes" id="UP000093779"/>
    </source>
</evidence>
<reference evidence="1 2" key="1">
    <citation type="submission" date="2016-06" db="EMBL/GenBank/DDBJ databases">
        <authorList>
            <person name="Kjaerup R.B."/>
            <person name="Dalgaard T.S."/>
            <person name="Juul-Madsen H.R."/>
        </authorList>
    </citation>
    <scope>NUCLEOTIDE SEQUENCE [LARGE SCALE GENOMIC DNA]</scope>
    <source>
        <strain evidence="1 2">ACS1953</strain>
    </source>
</reference>
<gene>
    <name evidence="1" type="ORF">A5726_22905</name>
</gene>
<organism evidence="1 2">
    <name type="scientific">Mycolicibacterium conceptionense</name>
    <dbReference type="NCBI Taxonomy" id="451644"/>
    <lineage>
        <taxon>Bacteria</taxon>
        <taxon>Bacillati</taxon>
        <taxon>Actinomycetota</taxon>
        <taxon>Actinomycetes</taxon>
        <taxon>Mycobacteriales</taxon>
        <taxon>Mycobacteriaceae</taxon>
        <taxon>Mycolicibacterium</taxon>
    </lineage>
</organism>
<comment type="caution">
    <text evidence="1">The sequence shown here is derived from an EMBL/GenBank/DDBJ whole genome shotgun (WGS) entry which is preliminary data.</text>
</comment>
<name>A0A1A0PLC9_9MYCO</name>
<dbReference type="RefSeq" id="WP_064898514.1">
    <property type="nucleotide sequence ID" value="NZ_LZHU01000065.1"/>
</dbReference>